<dbReference type="Pfam" id="PF09709">
    <property type="entry name" value="Cas_Csd1"/>
    <property type="match status" value="1"/>
</dbReference>
<reference evidence="1 2" key="1">
    <citation type="journal article" date="2012" name="J. Bacteriol.">
        <title>Draft Genome Sequence of Oceaniovalibus guishaninsula JLT2003T.</title>
        <authorList>
            <person name="Tang K."/>
            <person name="Liu K."/>
            <person name="Jiao N."/>
        </authorList>
    </citation>
    <scope>NUCLEOTIDE SEQUENCE [LARGE SCALE GENOMIC DNA]</scope>
    <source>
        <strain evidence="1 2">JLT2003</strain>
    </source>
</reference>
<gene>
    <name evidence="1" type="ORF">OCGS_2522</name>
</gene>
<dbReference type="OrthoDB" id="9778918at2"/>
<dbReference type="AlphaFoldDB" id="K2I363"/>
<proteinExistence type="predicted"/>
<dbReference type="RefSeq" id="WP_007427674.1">
    <property type="nucleotide sequence ID" value="NZ_AMGO01000062.1"/>
</dbReference>
<organism evidence="1 2">
    <name type="scientific">Oceaniovalibus guishaninsula JLT2003</name>
    <dbReference type="NCBI Taxonomy" id="1231392"/>
    <lineage>
        <taxon>Bacteria</taxon>
        <taxon>Pseudomonadati</taxon>
        <taxon>Pseudomonadota</taxon>
        <taxon>Alphaproteobacteria</taxon>
        <taxon>Rhodobacterales</taxon>
        <taxon>Roseobacteraceae</taxon>
        <taxon>Oceaniovalibus</taxon>
    </lineage>
</organism>
<sequence>MTVLQELAALYEARAEKEGWPRPGFSTEKIGAVVVLAEDGSVRKIRSLMAPDDKGKMQARAMSVPAAVKRTAGVKPNTFWDKTAYVLGVTETPDGPGQGRRTLAEHEAFRAAHLDLLDGADDPALVALRGFCQTWVPERFADFPDAVGLLDQNVVFRLGDGPFVHDLPAAKALLAGGGEGAAMCLVSGRAGPVARLHPSIKGVMGAQSSGASLVSFNNDAETSHGKKQGDNAPVSEGAAFAYGTALNALLAKGSGNHLRIGGDTVAFWADQPEAEWTFDAMLSGTDDEAAERELRARVEAVASGTARSDETLDPQARLFVLGLAPNAARLAVRYWYPGTLGDFARSVTRFWDDMAIAPSPFVRGGVELPPKPWALLYDLAAQRDAKNIPAGLGGDLMRAILTGGRYPATLLAGLLGRIRIEGEPDRARHGNMDGRRAAMIAAVLRRNFDREVPMALDEDARDAAYLLGRLFGAYSYAEKSYQERGAGLRQKYLGAASATPARVFPVLMRGYEHNLSSLRKAGGMKAGAGVKADRAVAAILDKLEGEMPATLPLEAQGRFFIGFYHQISAFYAKAEDAADALIEEEGEDA</sequence>
<dbReference type="STRING" id="1231392.OCGS_2522"/>
<name>K2I363_9RHOB</name>
<dbReference type="EMBL" id="AMGO01000062">
    <property type="protein sequence ID" value="EKE43330.1"/>
    <property type="molecule type" value="Genomic_DNA"/>
</dbReference>
<protein>
    <recommendedName>
        <fullName evidence="3">CRISPR-associated protein, Csd1 family</fullName>
    </recommendedName>
</protein>
<evidence type="ECO:0000313" key="1">
    <source>
        <dbReference type="EMBL" id="EKE43330.1"/>
    </source>
</evidence>
<dbReference type="CDD" id="cd09757">
    <property type="entry name" value="Cas8c_I-C"/>
    <property type="match status" value="1"/>
</dbReference>
<accession>K2I363</accession>
<evidence type="ECO:0000313" key="2">
    <source>
        <dbReference type="Proteomes" id="UP000006765"/>
    </source>
</evidence>
<dbReference type="eggNOG" id="ENOG502Z7WH">
    <property type="taxonomic scope" value="Bacteria"/>
</dbReference>
<dbReference type="InterPro" id="IPR010144">
    <property type="entry name" value="CRISPR-assoc_prot_Csd1-typ"/>
</dbReference>
<dbReference type="NCBIfam" id="TIGR01863">
    <property type="entry name" value="cas_Csd1"/>
    <property type="match status" value="1"/>
</dbReference>
<keyword evidence="2" id="KW-1185">Reference proteome</keyword>
<comment type="caution">
    <text evidence="1">The sequence shown here is derived from an EMBL/GenBank/DDBJ whole genome shotgun (WGS) entry which is preliminary data.</text>
</comment>
<dbReference type="PATRIC" id="fig|1231392.3.peg.2536"/>
<evidence type="ECO:0008006" key="3">
    <source>
        <dbReference type="Google" id="ProtNLM"/>
    </source>
</evidence>
<dbReference type="Proteomes" id="UP000006765">
    <property type="component" value="Unassembled WGS sequence"/>
</dbReference>